<dbReference type="GO" id="GO:0004459">
    <property type="term" value="F:L-lactate dehydrogenase (NAD+) activity"/>
    <property type="evidence" value="ECO:0007669"/>
    <property type="project" value="UniProtKB-EC"/>
</dbReference>
<evidence type="ECO:0000313" key="12">
    <source>
        <dbReference type="EMBL" id="TVY22372.1"/>
    </source>
</evidence>
<dbReference type="RefSeq" id="XP_031001160.1">
    <property type="nucleotide sequence ID" value="XM_031153637.1"/>
</dbReference>
<dbReference type="GeneID" id="41988916"/>
<dbReference type="Gene3D" id="3.90.110.10">
    <property type="entry name" value="Lactate dehydrogenase/glycoside hydrolase, family 4, C-terminal"/>
    <property type="match status" value="1"/>
</dbReference>
<feature type="binding site" evidence="8">
    <location>
        <position position="36"/>
    </location>
    <ligand>
        <name>NAD(+)</name>
        <dbReference type="ChEBI" id="CHEBI:57540"/>
    </ligand>
</feature>
<proteinExistence type="inferred from homology"/>
<dbReference type="UniPathway" id="UPA00554">
    <property type="reaction ID" value="UER00611"/>
</dbReference>
<evidence type="ECO:0000256" key="6">
    <source>
        <dbReference type="ARBA" id="ARBA00049258"/>
    </source>
</evidence>
<dbReference type="Proteomes" id="UP000431533">
    <property type="component" value="Unassembled WGS sequence"/>
</dbReference>
<comment type="caution">
    <text evidence="12">The sequence shown here is derived from an EMBL/GenBank/DDBJ whole genome shotgun (WGS) entry which is preliminary data.</text>
</comment>
<feature type="binding site" evidence="8">
    <location>
        <begin position="118"/>
        <end position="120"/>
    </location>
    <ligand>
        <name>NAD(+)</name>
        <dbReference type="ChEBI" id="CHEBI:57540"/>
    </ligand>
</feature>
<dbReference type="PROSITE" id="PS00064">
    <property type="entry name" value="L_LDH"/>
    <property type="match status" value="1"/>
</dbReference>
<evidence type="ECO:0000256" key="9">
    <source>
        <dbReference type="RuleBase" id="RU000496"/>
    </source>
</evidence>
<dbReference type="PANTHER" id="PTHR43128:SF16">
    <property type="entry name" value="L-LACTATE DEHYDROGENASE"/>
    <property type="match status" value="1"/>
</dbReference>
<evidence type="ECO:0000256" key="2">
    <source>
        <dbReference type="ARBA" id="ARBA00006054"/>
    </source>
</evidence>
<keyword evidence="4 9" id="KW-0560">Oxidoreductase</keyword>
<organism evidence="12 13">
    <name type="scientific">Lachnellula hyalina</name>
    <dbReference type="NCBI Taxonomy" id="1316788"/>
    <lineage>
        <taxon>Eukaryota</taxon>
        <taxon>Fungi</taxon>
        <taxon>Dikarya</taxon>
        <taxon>Ascomycota</taxon>
        <taxon>Pezizomycotina</taxon>
        <taxon>Leotiomycetes</taxon>
        <taxon>Helotiales</taxon>
        <taxon>Lachnaceae</taxon>
        <taxon>Lachnellula</taxon>
    </lineage>
</organism>
<evidence type="ECO:0000256" key="8">
    <source>
        <dbReference type="PIRSR" id="PIRSR000102-3"/>
    </source>
</evidence>
<dbReference type="NCBIfam" id="TIGR01771">
    <property type="entry name" value="L-LDH-NAD"/>
    <property type="match status" value="1"/>
</dbReference>
<dbReference type="EC" id="1.1.1.27" evidence="3 9"/>
<dbReference type="PRINTS" id="PR00086">
    <property type="entry name" value="LLDHDRGNASE"/>
</dbReference>
<dbReference type="Pfam" id="PF02866">
    <property type="entry name" value="Ldh_1_C"/>
    <property type="match status" value="1"/>
</dbReference>
<dbReference type="InterPro" id="IPR015955">
    <property type="entry name" value="Lactate_DH/Glyco_Ohase_4_C"/>
</dbReference>
<dbReference type="InterPro" id="IPR018177">
    <property type="entry name" value="L-lactate_DH_AS"/>
</dbReference>
<dbReference type="GO" id="GO:0005737">
    <property type="term" value="C:cytoplasm"/>
    <property type="evidence" value="ECO:0007669"/>
    <property type="project" value="InterPro"/>
</dbReference>
<dbReference type="GO" id="GO:0006089">
    <property type="term" value="P:lactate metabolic process"/>
    <property type="evidence" value="ECO:0007669"/>
    <property type="project" value="TreeGrafter"/>
</dbReference>
<dbReference type="OrthoDB" id="6270329at2759"/>
<feature type="active site" description="Proton acceptor" evidence="7">
    <location>
        <position position="175"/>
    </location>
</feature>
<feature type="domain" description="Lactate/malate dehydrogenase N-terminal" evidence="10">
    <location>
        <begin position="7"/>
        <end position="142"/>
    </location>
</feature>
<name>A0A8H8TVY0_9HELO</name>
<accession>A0A8H8TVY0</accession>
<keyword evidence="5 8" id="KW-0520">NAD</keyword>
<dbReference type="InterPro" id="IPR001557">
    <property type="entry name" value="L-lactate/malate_DH"/>
</dbReference>
<feature type="domain" description="Lactate/malate dehydrogenase C-terminal" evidence="11">
    <location>
        <begin position="145"/>
        <end position="305"/>
    </location>
</feature>
<dbReference type="Pfam" id="PF00056">
    <property type="entry name" value="Ldh_1_N"/>
    <property type="match status" value="1"/>
</dbReference>
<dbReference type="CDD" id="cd00300">
    <property type="entry name" value="LDH_like"/>
    <property type="match status" value="1"/>
</dbReference>
<gene>
    <name evidence="12" type="primary">LDHA</name>
    <name evidence="12" type="ORF">LHYA1_G008718</name>
</gene>
<evidence type="ECO:0000256" key="5">
    <source>
        <dbReference type="ARBA" id="ARBA00023027"/>
    </source>
</evidence>
<dbReference type="AlphaFoldDB" id="A0A8H8TVY0"/>
<dbReference type="SUPFAM" id="SSF51735">
    <property type="entry name" value="NAD(P)-binding Rossmann-fold domains"/>
    <property type="match status" value="1"/>
</dbReference>
<evidence type="ECO:0000256" key="4">
    <source>
        <dbReference type="ARBA" id="ARBA00023002"/>
    </source>
</evidence>
<evidence type="ECO:0000313" key="13">
    <source>
        <dbReference type="Proteomes" id="UP000431533"/>
    </source>
</evidence>
<comment type="similarity">
    <text evidence="2">Belongs to the LDH/MDH superfamily. LDH family.</text>
</comment>
<dbReference type="EMBL" id="QGMH01000278">
    <property type="protein sequence ID" value="TVY22372.1"/>
    <property type="molecule type" value="Genomic_DNA"/>
</dbReference>
<feature type="binding site" evidence="8">
    <location>
        <begin position="11"/>
        <end position="16"/>
    </location>
    <ligand>
        <name>NAD(+)</name>
        <dbReference type="ChEBI" id="CHEBI:57540"/>
    </ligand>
</feature>
<dbReference type="Gene3D" id="3.40.50.720">
    <property type="entry name" value="NAD(P)-binding Rossmann-like Domain"/>
    <property type="match status" value="1"/>
</dbReference>
<evidence type="ECO:0000256" key="3">
    <source>
        <dbReference type="ARBA" id="ARBA00012967"/>
    </source>
</evidence>
<dbReference type="InterPro" id="IPR022383">
    <property type="entry name" value="Lactate/malate_DH_C"/>
</dbReference>
<reference evidence="12 13" key="1">
    <citation type="submission" date="2018-05" db="EMBL/GenBank/DDBJ databases">
        <title>Genome sequencing and assembly of the regulated plant pathogen Lachnellula willkommii and related sister species for the development of diagnostic species identification markers.</title>
        <authorList>
            <person name="Giroux E."/>
            <person name="Bilodeau G."/>
        </authorList>
    </citation>
    <scope>NUCLEOTIDE SEQUENCE [LARGE SCALE GENOMIC DNA]</scope>
    <source>
        <strain evidence="12 13">CBS 185.66</strain>
    </source>
</reference>
<dbReference type="SUPFAM" id="SSF56327">
    <property type="entry name" value="LDH C-terminal domain-like"/>
    <property type="match status" value="1"/>
</dbReference>
<dbReference type="InterPro" id="IPR011304">
    <property type="entry name" value="L-lactate_DH"/>
</dbReference>
<evidence type="ECO:0000259" key="10">
    <source>
        <dbReference type="Pfam" id="PF00056"/>
    </source>
</evidence>
<evidence type="ECO:0000256" key="1">
    <source>
        <dbReference type="ARBA" id="ARBA00004843"/>
    </source>
</evidence>
<dbReference type="PANTHER" id="PTHR43128">
    <property type="entry name" value="L-2-HYDROXYCARBOXYLATE DEHYDROGENASE (NAD(P)(+))"/>
    <property type="match status" value="1"/>
</dbReference>
<dbReference type="PIRSF" id="PIRSF000102">
    <property type="entry name" value="Lac_mal_DH"/>
    <property type="match status" value="1"/>
</dbReference>
<comment type="pathway">
    <text evidence="1 9">Fermentation; pyruvate fermentation to lactate; (S)-lactate from pyruvate: step 1/1.</text>
</comment>
<dbReference type="InterPro" id="IPR001236">
    <property type="entry name" value="Lactate/malate_DH_N"/>
</dbReference>
<comment type="catalytic activity">
    <reaction evidence="6 9">
        <text>(S)-lactate + NAD(+) = pyruvate + NADH + H(+)</text>
        <dbReference type="Rhea" id="RHEA:23444"/>
        <dbReference type="ChEBI" id="CHEBI:15361"/>
        <dbReference type="ChEBI" id="CHEBI:15378"/>
        <dbReference type="ChEBI" id="CHEBI:16651"/>
        <dbReference type="ChEBI" id="CHEBI:57540"/>
        <dbReference type="ChEBI" id="CHEBI:57945"/>
        <dbReference type="EC" id="1.1.1.27"/>
    </reaction>
</comment>
<keyword evidence="13" id="KW-1185">Reference proteome</keyword>
<dbReference type="InterPro" id="IPR036291">
    <property type="entry name" value="NAD(P)-bd_dom_sf"/>
</dbReference>
<sequence length="306" mass="33105">MAARSSIAIIGAGSVGSAIAYSLLLRQVVADIILVDIDQNLCQAQVQDLSDATFLSNVRIRQGGVAEAQKADIIIITAGAKQRPGDTRLDLIDRNFKVLKSILHSLQPIRSDAILLIVANPVDVLTLFAQRLSGLPKSQVFGSGTLLDSTRLTNILAGKLKVADYSIHSFVIGEHGDSQCVAWSAATVHGTPLLKIIPLTEAEREEIATTTRQKAENIIKVKGFTSYGVAAVTSRICEAIIFDHRSVMPLSHWQENLDCCLSLPAVLGRDGIISTFPLHLDEKEQTFLADSANGLRKVIADYKEEL</sequence>
<evidence type="ECO:0000259" key="11">
    <source>
        <dbReference type="Pfam" id="PF02866"/>
    </source>
</evidence>
<protein>
    <recommendedName>
        <fullName evidence="3 9">L-lactate dehydrogenase</fullName>
        <ecNumber evidence="3 9">1.1.1.27</ecNumber>
    </recommendedName>
</protein>
<feature type="binding site" evidence="8">
    <location>
        <position position="95"/>
    </location>
    <ligand>
        <name>NAD(+)</name>
        <dbReference type="ChEBI" id="CHEBI:57540"/>
    </ligand>
</feature>
<evidence type="ECO:0000256" key="7">
    <source>
        <dbReference type="PIRSR" id="PIRSR000102-1"/>
    </source>
</evidence>